<keyword evidence="1" id="KW-0732">Signal</keyword>
<feature type="signal peptide" evidence="1">
    <location>
        <begin position="1"/>
        <end position="23"/>
    </location>
</feature>
<accession>A0A6A7BPD1</accession>
<name>A0A6A7BPD1_9PLEO</name>
<protein>
    <submittedName>
        <fullName evidence="2">Uncharacterized protein</fullName>
    </submittedName>
</protein>
<evidence type="ECO:0000313" key="2">
    <source>
        <dbReference type="EMBL" id="KAF2856455.1"/>
    </source>
</evidence>
<dbReference type="Proteomes" id="UP000799423">
    <property type="component" value="Unassembled WGS sequence"/>
</dbReference>
<keyword evidence="3" id="KW-1185">Reference proteome</keyword>
<dbReference type="AlphaFoldDB" id="A0A6A7BPD1"/>
<evidence type="ECO:0000313" key="3">
    <source>
        <dbReference type="Proteomes" id="UP000799423"/>
    </source>
</evidence>
<dbReference type="EMBL" id="MU006288">
    <property type="protein sequence ID" value="KAF2856455.1"/>
    <property type="molecule type" value="Genomic_DNA"/>
</dbReference>
<feature type="chain" id="PRO_5025593097" evidence="1">
    <location>
        <begin position="24"/>
        <end position="146"/>
    </location>
</feature>
<proteinExistence type="predicted"/>
<organism evidence="2 3">
    <name type="scientific">Plenodomus tracheiphilus IPT5</name>
    <dbReference type="NCBI Taxonomy" id="1408161"/>
    <lineage>
        <taxon>Eukaryota</taxon>
        <taxon>Fungi</taxon>
        <taxon>Dikarya</taxon>
        <taxon>Ascomycota</taxon>
        <taxon>Pezizomycotina</taxon>
        <taxon>Dothideomycetes</taxon>
        <taxon>Pleosporomycetidae</taxon>
        <taxon>Pleosporales</taxon>
        <taxon>Pleosporineae</taxon>
        <taxon>Leptosphaeriaceae</taxon>
        <taxon>Plenodomus</taxon>
    </lineage>
</organism>
<reference evidence="2" key="1">
    <citation type="submission" date="2020-01" db="EMBL/GenBank/DDBJ databases">
        <authorList>
            <consortium name="DOE Joint Genome Institute"/>
            <person name="Haridas S."/>
            <person name="Albert R."/>
            <person name="Binder M."/>
            <person name="Bloem J."/>
            <person name="Labutti K."/>
            <person name="Salamov A."/>
            <person name="Andreopoulos B."/>
            <person name="Baker S.E."/>
            <person name="Barry K."/>
            <person name="Bills G."/>
            <person name="Bluhm B.H."/>
            <person name="Cannon C."/>
            <person name="Castanera R."/>
            <person name="Culley D.E."/>
            <person name="Daum C."/>
            <person name="Ezra D."/>
            <person name="Gonzalez J.B."/>
            <person name="Henrissat B."/>
            <person name="Kuo A."/>
            <person name="Liang C."/>
            <person name="Lipzen A."/>
            <person name="Lutzoni F."/>
            <person name="Magnuson J."/>
            <person name="Mondo S."/>
            <person name="Nolan M."/>
            <person name="Ohm R."/>
            <person name="Pangilinan J."/>
            <person name="Park H.-J."/>
            <person name="Ramirez L."/>
            <person name="Alfaro M."/>
            <person name="Sun H."/>
            <person name="Tritt A."/>
            <person name="Yoshinaga Y."/>
            <person name="Zwiers L.-H."/>
            <person name="Turgeon B.G."/>
            <person name="Goodwin S.B."/>
            <person name="Spatafora J.W."/>
            <person name="Crous P.W."/>
            <person name="Grigoriev I.V."/>
        </authorList>
    </citation>
    <scope>NUCLEOTIDE SEQUENCE</scope>
    <source>
        <strain evidence="2">IPT5</strain>
    </source>
</reference>
<sequence length="146" mass="16038">MRISPTVHSRLLFALTSISAVQGVAVTAGPFDGRTVNCAQVTGALAALIKVRPISNCFLQRVPQDPQDDNAGGNFNSDCWRHRPPLRPSNPLLVLLVRLWVHGDVIDRLALSIRRNLKEQPSYKGESTCQASQRSPAPRYLEVVDA</sequence>
<gene>
    <name evidence="2" type="ORF">T440DRAFT_512490</name>
</gene>
<evidence type="ECO:0000256" key="1">
    <source>
        <dbReference type="SAM" id="SignalP"/>
    </source>
</evidence>